<proteinExistence type="predicted"/>
<dbReference type="AlphaFoldDB" id="A0A4R0R5P7"/>
<organism evidence="2 3">
    <name type="scientific">Steccherinum ochraceum</name>
    <dbReference type="NCBI Taxonomy" id="92696"/>
    <lineage>
        <taxon>Eukaryota</taxon>
        <taxon>Fungi</taxon>
        <taxon>Dikarya</taxon>
        <taxon>Basidiomycota</taxon>
        <taxon>Agaricomycotina</taxon>
        <taxon>Agaricomycetes</taxon>
        <taxon>Polyporales</taxon>
        <taxon>Steccherinaceae</taxon>
        <taxon>Steccherinum</taxon>
    </lineage>
</organism>
<dbReference type="EMBL" id="RWJN01000644">
    <property type="protein sequence ID" value="TCD60175.1"/>
    <property type="molecule type" value="Genomic_DNA"/>
</dbReference>
<name>A0A4R0R5P7_9APHY</name>
<sequence length="158" mass="17023">MGHREKQSGGSATTPRHTTLLPAMFLALEKQRSLERSSAEKVLSSSDFPVPREASAVAQVGELDRIALPEEATSLAPPRGHCPNASDKARTLLGTSLHPVPGLLERVFGTRGASFDRPTPEKFPPAVVPADVFQDSWNRPAPLSPEDLEEPTRLALAK</sequence>
<protein>
    <submittedName>
        <fullName evidence="2">Uncharacterized protein</fullName>
    </submittedName>
</protein>
<evidence type="ECO:0000313" key="3">
    <source>
        <dbReference type="Proteomes" id="UP000292702"/>
    </source>
</evidence>
<accession>A0A4R0R5P7</accession>
<gene>
    <name evidence="2" type="ORF">EIP91_010610</name>
</gene>
<comment type="caution">
    <text evidence="2">The sequence shown here is derived from an EMBL/GenBank/DDBJ whole genome shotgun (WGS) entry which is preliminary data.</text>
</comment>
<reference evidence="2 3" key="1">
    <citation type="submission" date="2018-11" db="EMBL/GenBank/DDBJ databases">
        <title>Genome assembly of Steccherinum ochraceum LE-BIN_3174, the white-rot fungus of the Steccherinaceae family (The Residual Polyporoid clade, Polyporales, Basidiomycota).</title>
        <authorList>
            <person name="Fedorova T.V."/>
            <person name="Glazunova O.A."/>
            <person name="Landesman E.O."/>
            <person name="Moiseenko K.V."/>
            <person name="Psurtseva N.V."/>
            <person name="Savinova O.S."/>
            <person name="Shakhova N.V."/>
            <person name="Tyazhelova T.V."/>
            <person name="Vasina D.V."/>
        </authorList>
    </citation>
    <scope>NUCLEOTIDE SEQUENCE [LARGE SCALE GENOMIC DNA]</scope>
    <source>
        <strain evidence="2 3">LE-BIN_3174</strain>
    </source>
</reference>
<feature type="region of interest" description="Disordered" evidence="1">
    <location>
        <begin position="138"/>
        <end position="158"/>
    </location>
</feature>
<evidence type="ECO:0000256" key="1">
    <source>
        <dbReference type="SAM" id="MobiDB-lite"/>
    </source>
</evidence>
<dbReference type="Proteomes" id="UP000292702">
    <property type="component" value="Unassembled WGS sequence"/>
</dbReference>
<evidence type="ECO:0000313" key="2">
    <source>
        <dbReference type="EMBL" id="TCD60175.1"/>
    </source>
</evidence>
<keyword evidence="3" id="KW-1185">Reference proteome</keyword>